<evidence type="ECO:0000313" key="1">
    <source>
        <dbReference type="EMBL" id="GBP48300.1"/>
    </source>
</evidence>
<accession>A0A4C1WBM3</accession>
<reference evidence="1 2" key="1">
    <citation type="journal article" date="2019" name="Commun. Biol.">
        <title>The bagworm genome reveals a unique fibroin gene that provides high tensile strength.</title>
        <authorList>
            <person name="Kono N."/>
            <person name="Nakamura H."/>
            <person name="Ohtoshi R."/>
            <person name="Tomita M."/>
            <person name="Numata K."/>
            <person name="Arakawa K."/>
        </authorList>
    </citation>
    <scope>NUCLEOTIDE SEQUENCE [LARGE SCALE GENOMIC DNA]</scope>
</reference>
<proteinExistence type="predicted"/>
<keyword evidence="2" id="KW-1185">Reference proteome</keyword>
<organism evidence="1 2">
    <name type="scientific">Eumeta variegata</name>
    <name type="common">Bagworm moth</name>
    <name type="synonym">Eumeta japonica</name>
    <dbReference type="NCBI Taxonomy" id="151549"/>
    <lineage>
        <taxon>Eukaryota</taxon>
        <taxon>Metazoa</taxon>
        <taxon>Ecdysozoa</taxon>
        <taxon>Arthropoda</taxon>
        <taxon>Hexapoda</taxon>
        <taxon>Insecta</taxon>
        <taxon>Pterygota</taxon>
        <taxon>Neoptera</taxon>
        <taxon>Endopterygota</taxon>
        <taxon>Lepidoptera</taxon>
        <taxon>Glossata</taxon>
        <taxon>Ditrysia</taxon>
        <taxon>Tineoidea</taxon>
        <taxon>Psychidae</taxon>
        <taxon>Oiketicinae</taxon>
        <taxon>Eumeta</taxon>
    </lineage>
</organism>
<dbReference type="EMBL" id="BGZK01000521">
    <property type="protein sequence ID" value="GBP48300.1"/>
    <property type="molecule type" value="Genomic_DNA"/>
</dbReference>
<sequence length="119" mass="13737">MSSGLRRDCPGARVRLLTAPDSNCAEVYRAYTDEYLSNMKRRQVELPRCRVNCKFRLRSRNRQDPSVALRWLIGSIAIPSHQPSVGERRGAGRGRARRRLLLVNRPFTASAVMRRERKN</sequence>
<dbReference type="AlphaFoldDB" id="A0A4C1WBM3"/>
<comment type="caution">
    <text evidence="1">The sequence shown here is derived from an EMBL/GenBank/DDBJ whole genome shotgun (WGS) entry which is preliminary data.</text>
</comment>
<gene>
    <name evidence="1" type="ORF">EVAR_34793_1</name>
</gene>
<name>A0A4C1WBM3_EUMVA</name>
<protein>
    <submittedName>
        <fullName evidence="1">Uncharacterized protein</fullName>
    </submittedName>
</protein>
<evidence type="ECO:0000313" key="2">
    <source>
        <dbReference type="Proteomes" id="UP000299102"/>
    </source>
</evidence>
<dbReference type="Proteomes" id="UP000299102">
    <property type="component" value="Unassembled WGS sequence"/>
</dbReference>